<keyword evidence="3" id="KW-1185">Reference proteome</keyword>
<name>A0A7D5LC73_9EURY</name>
<dbReference type="GeneID" id="56039124"/>
<dbReference type="EMBL" id="CP058579">
    <property type="protein sequence ID" value="QLG63272.1"/>
    <property type="molecule type" value="Genomic_DNA"/>
</dbReference>
<reference evidence="2 3" key="1">
    <citation type="submission" date="2020-06" db="EMBL/GenBank/DDBJ databases">
        <title>NJ-3-1, isolated from saline soil.</title>
        <authorList>
            <person name="Cui H.L."/>
            <person name="Shi X."/>
        </authorList>
    </citation>
    <scope>NUCLEOTIDE SEQUENCE [LARGE SCALE GENOMIC DNA]</scope>
    <source>
        <strain evidence="2 3">NJ-3-1</strain>
    </source>
</reference>
<feature type="transmembrane region" description="Helical" evidence="1">
    <location>
        <begin position="30"/>
        <end position="49"/>
    </location>
</feature>
<keyword evidence="1" id="KW-0472">Membrane</keyword>
<dbReference type="AlphaFoldDB" id="A0A7D5LC73"/>
<evidence type="ECO:0000256" key="1">
    <source>
        <dbReference type="SAM" id="Phobius"/>
    </source>
</evidence>
<proteinExistence type="predicted"/>
<organism evidence="2 3">
    <name type="scientific">Halorarum salinum</name>
    <dbReference type="NCBI Taxonomy" id="2743089"/>
    <lineage>
        <taxon>Archaea</taxon>
        <taxon>Methanobacteriati</taxon>
        <taxon>Methanobacteriota</taxon>
        <taxon>Stenosarchaea group</taxon>
        <taxon>Halobacteria</taxon>
        <taxon>Halobacteriales</taxon>
        <taxon>Haloferacaceae</taxon>
        <taxon>Halorarum</taxon>
    </lineage>
</organism>
<dbReference type="RefSeq" id="WP_179269857.1">
    <property type="nucleotide sequence ID" value="NZ_CP058579.1"/>
</dbReference>
<gene>
    <name evidence="2" type="ORF">HUG12_16655</name>
</gene>
<accession>A0A7D5LC73</accession>
<dbReference type="Proteomes" id="UP000509626">
    <property type="component" value="Chromosome"/>
</dbReference>
<evidence type="ECO:0000313" key="2">
    <source>
        <dbReference type="EMBL" id="QLG63272.1"/>
    </source>
</evidence>
<protein>
    <submittedName>
        <fullName evidence="2">Uncharacterized protein</fullName>
    </submittedName>
</protein>
<evidence type="ECO:0000313" key="3">
    <source>
        <dbReference type="Proteomes" id="UP000509626"/>
    </source>
</evidence>
<sequence>MDIGPIIGGDGRGAGRPGDGFVESDRLRTVLVLVGFLALFFGALVVVSYL</sequence>
<dbReference type="KEGG" id="halu:HUG12_16655"/>
<keyword evidence="1" id="KW-0812">Transmembrane</keyword>
<keyword evidence="1" id="KW-1133">Transmembrane helix</keyword>